<evidence type="ECO:0000259" key="1">
    <source>
        <dbReference type="Pfam" id="PF18593"/>
    </source>
</evidence>
<dbReference type="InterPro" id="IPR041129">
    <property type="entry name" value="CdiI_2"/>
</dbReference>
<name>A0ABX7UZD9_9GAMM</name>
<sequence>MFSKDCSNELLTLITAYFGQDYDLIDDSQDIRKKIGIYIRCTDRFSKYQLLDNIDDFLGLGDRLDETFRDYYGFHFAPELWGTTPRDFLLLVKKKVSQALQKEENN</sequence>
<keyword evidence="3" id="KW-1185">Reference proteome</keyword>
<accession>A0ABX7UZD9</accession>
<protein>
    <recommendedName>
        <fullName evidence="1">CdiI immunity protein domain-containing protein</fullName>
    </recommendedName>
</protein>
<evidence type="ECO:0000313" key="3">
    <source>
        <dbReference type="Proteomes" id="UP000671960"/>
    </source>
</evidence>
<dbReference type="Proteomes" id="UP000671960">
    <property type="component" value="Chromosome"/>
</dbReference>
<feature type="domain" description="CdiI immunity protein" evidence="1">
    <location>
        <begin position="9"/>
        <end position="95"/>
    </location>
</feature>
<proteinExistence type="predicted"/>
<dbReference type="Pfam" id="PF18593">
    <property type="entry name" value="CdiI_2"/>
    <property type="match status" value="1"/>
</dbReference>
<dbReference type="EMBL" id="CP050854">
    <property type="protein sequence ID" value="QTF09957.1"/>
    <property type="molecule type" value="Genomic_DNA"/>
</dbReference>
<dbReference type="RefSeq" id="WP_208228443.1">
    <property type="nucleotide sequence ID" value="NZ_CP050854.1"/>
</dbReference>
<reference evidence="2 3" key="1">
    <citation type="submission" date="2020-03" db="EMBL/GenBank/DDBJ databases">
        <authorList>
            <person name="Bakhshi Ganjeh M."/>
        </authorList>
    </citation>
    <scope>NUCLEOTIDE SEQUENCE [LARGE SCALE GENOMIC DNA]</scope>
    <source>
        <strain evidence="3">Iran 50</strain>
    </source>
</reference>
<gene>
    <name evidence="2" type="ORF">HC231_20070</name>
</gene>
<organism evidence="2 3">
    <name type="scientific">Brenneria izadpanahii</name>
    <dbReference type="NCBI Taxonomy" id="2722756"/>
    <lineage>
        <taxon>Bacteria</taxon>
        <taxon>Pseudomonadati</taxon>
        <taxon>Pseudomonadota</taxon>
        <taxon>Gammaproteobacteria</taxon>
        <taxon>Enterobacterales</taxon>
        <taxon>Pectobacteriaceae</taxon>
        <taxon>Brenneria</taxon>
    </lineage>
</organism>
<evidence type="ECO:0000313" key="2">
    <source>
        <dbReference type="EMBL" id="QTF09957.1"/>
    </source>
</evidence>